<keyword evidence="2" id="KW-1185">Reference proteome</keyword>
<dbReference type="RefSeq" id="WP_307280204.1">
    <property type="nucleotide sequence ID" value="NZ_JAUSZT010000003.1"/>
</dbReference>
<organism evidence="1 2">
    <name type="scientific">Phyllobacterium ifriqiyense</name>
    <dbReference type="NCBI Taxonomy" id="314238"/>
    <lineage>
        <taxon>Bacteria</taxon>
        <taxon>Pseudomonadati</taxon>
        <taxon>Pseudomonadota</taxon>
        <taxon>Alphaproteobacteria</taxon>
        <taxon>Hyphomicrobiales</taxon>
        <taxon>Phyllobacteriaceae</taxon>
        <taxon>Phyllobacterium</taxon>
    </lineage>
</organism>
<name>A0ABU0S833_9HYPH</name>
<dbReference type="EMBL" id="JAUSZT010000003">
    <property type="protein sequence ID" value="MDQ0996894.1"/>
    <property type="molecule type" value="Genomic_DNA"/>
</dbReference>
<accession>A0ABU0S833</accession>
<reference evidence="1 2" key="1">
    <citation type="submission" date="2023-07" db="EMBL/GenBank/DDBJ databases">
        <title>Comparative genomics of wheat-associated soil bacteria to identify genetic determinants of phenazine resistance.</title>
        <authorList>
            <person name="Mouncey N."/>
        </authorList>
    </citation>
    <scope>NUCLEOTIDE SEQUENCE [LARGE SCALE GENOMIC DNA]</scope>
    <source>
        <strain evidence="1 2">W4I11</strain>
    </source>
</reference>
<protein>
    <submittedName>
        <fullName evidence="1">Uncharacterized protein</fullName>
    </submittedName>
</protein>
<gene>
    <name evidence="1" type="ORF">QFZ34_002076</name>
</gene>
<evidence type="ECO:0000313" key="2">
    <source>
        <dbReference type="Proteomes" id="UP001237780"/>
    </source>
</evidence>
<dbReference type="Proteomes" id="UP001237780">
    <property type="component" value="Unassembled WGS sequence"/>
</dbReference>
<evidence type="ECO:0000313" key="1">
    <source>
        <dbReference type="EMBL" id="MDQ0996894.1"/>
    </source>
</evidence>
<sequence>MNAGEIAELFIQAAEIEQRLPPAGERPARLKAQAFAYVHDVADMNGWSPPHKKDAKIGVMIQRKRETGDQLEIGDSGRLDQEAIDFWDGKSSKIKPEDVTQWESCMMLITRVKRERDRRCLWNWAKSKAKGLSFSKWCRTVENIHRNYGIECANRALAQISASIRSKPLQHNGLSRFTTLQPCAQIGQFMDTIADDVNDDKQPTFWRSESAKPLEFDETLQDFSYYEARKEQRRQREHRKQAA</sequence>
<proteinExistence type="predicted"/>
<comment type="caution">
    <text evidence="1">The sequence shown here is derived from an EMBL/GenBank/DDBJ whole genome shotgun (WGS) entry which is preliminary data.</text>
</comment>